<keyword evidence="2" id="KW-1185">Reference proteome</keyword>
<protein>
    <recommendedName>
        <fullName evidence="3">Response regulatory domain-containing protein</fullName>
    </recommendedName>
</protein>
<evidence type="ECO:0008006" key="3">
    <source>
        <dbReference type="Google" id="ProtNLM"/>
    </source>
</evidence>
<dbReference type="KEGG" id="aba:Acid345_1895"/>
<evidence type="ECO:0000313" key="2">
    <source>
        <dbReference type="Proteomes" id="UP000002432"/>
    </source>
</evidence>
<proteinExistence type="predicted"/>
<evidence type="ECO:0000313" key="1">
    <source>
        <dbReference type="EMBL" id="ABF40896.1"/>
    </source>
</evidence>
<dbReference type="eggNOG" id="COG0745">
    <property type="taxonomic scope" value="Bacteria"/>
</dbReference>
<organism evidence="1 2">
    <name type="scientific">Koribacter versatilis (strain Ellin345)</name>
    <dbReference type="NCBI Taxonomy" id="204669"/>
    <lineage>
        <taxon>Bacteria</taxon>
        <taxon>Pseudomonadati</taxon>
        <taxon>Acidobacteriota</taxon>
        <taxon>Terriglobia</taxon>
        <taxon>Terriglobales</taxon>
        <taxon>Candidatus Korobacteraceae</taxon>
        <taxon>Candidatus Korobacter</taxon>
    </lineage>
</organism>
<sequence length="119" mass="13071">MVRATFLVAEPRPQEGISARKLVLETALFNVITAYDGPGALGMLEKFPNVDAVIIHSGLGESAYKKLLQAAQSGKKRLIFLISPNATARDERADFHLSSHDPKELLDIVVDRFQLPEDA</sequence>
<dbReference type="AlphaFoldDB" id="Q1IQF4"/>
<name>Q1IQF4_KORVE</name>
<dbReference type="Proteomes" id="UP000002432">
    <property type="component" value="Chromosome"/>
</dbReference>
<accession>Q1IQF4</accession>
<dbReference type="EMBL" id="CP000360">
    <property type="protein sequence ID" value="ABF40896.1"/>
    <property type="molecule type" value="Genomic_DNA"/>
</dbReference>
<dbReference type="EnsemblBacteria" id="ABF40896">
    <property type="protein sequence ID" value="ABF40896"/>
    <property type="gene ID" value="Acid345_1895"/>
</dbReference>
<dbReference type="HOGENOM" id="CLU_1785957_0_0_0"/>
<gene>
    <name evidence="1" type="ordered locus">Acid345_1895</name>
</gene>
<reference evidence="1 2" key="1">
    <citation type="journal article" date="2009" name="Appl. Environ. Microbiol.">
        <title>Three genomes from the phylum Acidobacteria provide insight into the lifestyles of these microorganisms in soils.</title>
        <authorList>
            <person name="Ward N.L."/>
            <person name="Challacombe J.F."/>
            <person name="Janssen P.H."/>
            <person name="Henrissat B."/>
            <person name="Coutinho P.M."/>
            <person name="Wu M."/>
            <person name="Xie G."/>
            <person name="Haft D.H."/>
            <person name="Sait M."/>
            <person name="Badger J."/>
            <person name="Barabote R.D."/>
            <person name="Bradley B."/>
            <person name="Brettin T.S."/>
            <person name="Brinkac L.M."/>
            <person name="Bruce D."/>
            <person name="Creasy T."/>
            <person name="Daugherty S.C."/>
            <person name="Davidsen T.M."/>
            <person name="DeBoy R.T."/>
            <person name="Detter J.C."/>
            <person name="Dodson R.J."/>
            <person name="Durkin A.S."/>
            <person name="Ganapathy A."/>
            <person name="Gwinn-Giglio M."/>
            <person name="Han C.S."/>
            <person name="Khouri H."/>
            <person name="Kiss H."/>
            <person name="Kothari S.P."/>
            <person name="Madupu R."/>
            <person name="Nelson K.E."/>
            <person name="Nelson W.C."/>
            <person name="Paulsen I."/>
            <person name="Penn K."/>
            <person name="Ren Q."/>
            <person name="Rosovitz M.J."/>
            <person name="Selengut J.D."/>
            <person name="Shrivastava S."/>
            <person name="Sullivan S.A."/>
            <person name="Tapia R."/>
            <person name="Thompson L.S."/>
            <person name="Watkins K.L."/>
            <person name="Yang Q."/>
            <person name="Yu C."/>
            <person name="Zafar N."/>
            <person name="Zhou L."/>
            <person name="Kuske C.R."/>
        </authorList>
    </citation>
    <scope>NUCLEOTIDE SEQUENCE [LARGE SCALE GENOMIC DNA]</scope>
    <source>
        <strain evidence="1 2">Ellin345</strain>
    </source>
</reference>